<feature type="signal peptide" evidence="4">
    <location>
        <begin position="1"/>
        <end position="25"/>
    </location>
</feature>
<dbReference type="PROSITE" id="PS51257">
    <property type="entry name" value="PROKAR_LIPOPROTEIN"/>
    <property type="match status" value="1"/>
</dbReference>
<evidence type="ECO:0000313" key="6">
    <source>
        <dbReference type="Proteomes" id="UP000231693"/>
    </source>
</evidence>
<comment type="similarity">
    <text evidence="1">Belongs to the bacterial solute-binding protein 1 family.</text>
</comment>
<feature type="chain" id="PRO_5039487175" evidence="4">
    <location>
        <begin position="26"/>
        <end position="447"/>
    </location>
</feature>
<keyword evidence="3 4" id="KW-0732">Signal</keyword>
<dbReference type="SUPFAM" id="SSF53850">
    <property type="entry name" value="Periplasmic binding protein-like II"/>
    <property type="match status" value="1"/>
</dbReference>
<evidence type="ECO:0000256" key="4">
    <source>
        <dbReference type="SAM" id="SignalP"/>
    </source>
</evidence>
<keyword evidence="2" id="KW-0813">Transport</keyword>
<dbReference type="Gene3D" id="3.40.190.10">
    <property type="entry name" value="Periplasmic binding protein-like II"/>
    <property type="match status" value="2"/>
</dbReference>
<evidence type="ECO:0000313" key="5">
    <source>
        <dbReference type="EMBL" id="PJJ76912.1"/>
    </source>
</evidence>
<keyword evidence="6" id="KW-1185">Reference proteome</keyword>
<proteinExistence type="inferred from homology"/>
<dbReference type="PANTHER" id="PTHR30061">
    <property type="entry name" value="MALTOSE-BINDING PERIPLASMIC PROTEIN"/>
    <property type="match status" value="1"/>
</dbReference>
<accession>A0A2M9CYA4</accession>
<dbReference type="InterPro" id="IPR006059">
    <property type="entry name" value="SBP"/>
</dbReference>
<dbReference type="GO" id="GO:1901982">
    <property type="term" value="F:maltose binding"/>
    <property type="evidence" value="ECO:0007669"/>
    <property type="project" value="TreeGrafter"/>
</dbReference>
<evidence type="ECO:0000256" key="1">
    <source>
        <dbReference type="ARBA" id="ARBA00008520"/>
    </source>
</evidence>
<dbReference type="Proteomes" id="UP000231693">
    <property type="component" value="Unassembled WGS sequence"/>
</dbReference>
<evidence type="ECO:0000256" key="2">
    <source>
        <dbReference type="ARBA" id="ARBA00022448"/>
    </source>
</evidence>
<protein>
    <submittedName>
        <fullName evidence="5">Carbohydrate ABC transporter substrate-binding protein (CUT1 family)</fullName>
    </submittedName>
</protein>
<dbReference type="GO" id="GO:0042956">
    <property type="term" value="P:maltodextrin transmembrane transport"/>
    <property type="evidence" value="ECO:0007669"/>
    <property type="project" value="TreeGrafter"/>
</dbReference>
<dbReference type="PANTHER" id="PTHR30061:SF50">
    <property type="entry name" value="MALTOSE_MALTODEXTRIN-BINDING PERIPLASMIC PROTEIN"/>
    <property type="match status" value="1"/>
</dbReference>
<dbReference type="EMBL" id="PGFE01000001">
    <property type="protein sequence ID" value="PJJ76912.1"/>
    <property type="molecule type" value="Genomic_DNA"/>
</dbReference>
<evidence type="ECO:0000256" key="3">
    <source>
        <dbReference type="ARBA" id="ARBA00022729"/>
    </source>
</evidence>
<reference evidence="5 6" key="1">
    <citation type="submission" date="2017-11" db="EMBL/GenBank/DDBJ databases">
        <title>Genomic Encyclopedia of Archaeal and Bacterial Type Strains, Phase II (KMG-II): From Individual Species to Whole Genera.</title>
        <authorList>
            <person name="Goeker M."/>
        </authorList>
    </citation>
    <scope>NUCLEOTIDE SEQUENCE [LARGE SCALE GENOMIC DNA]</scope>
    <source>
        <strain evidence="5 6">DSM 25478</strain>
    </source>
</reference>
<comment type="caution">
    <text evidence="5">The sequence shown here is derived from an EMBL/GenBank/DDBJ whole genome shotgun (WGS) entry which is preliminary data.</text>
</comment>
<sequence length="447" mass="47076">MKRNRIVATSVAAAFALGLGLTACSSDDDAAGSGDKATDDAASIPDQLEGWEESAKGKTGQTVRVWLIQPGDSQKAANEYLKTEFEKEYPGNTLVIEEQQWQTYKDKYLSTLAGSDAPDVVEMGNTDTQAFTAIGALLDLTAQYEDLGGDDLLPAFTEIGSLDGHFYAPPYYSAARLAFYSPEAVPGDAPTTLDDYVAKGKELKTDDFSGIYLPGKDWYNVMTYVWAAGAEIATQDADNKWTGGFDTPEGIKGLTQAQDVLQNANSQKVAPADGDESKGTDTFCEGKIGYLAGAGWLGGVISDPAAGCPDGAGKDLKAFAIPGNEAGTAAPTFSGGSNLAVAKNSKNTDLAYGALKIIVGAEYQNMIAEKAMIPALQSSFSSLPDDEATQIGLEVVKTAKPVPASPKWSEVETKSYLKDAFTKLAQGGDPAEIAKTLDQQIADTLNS</sequence>
<dbReference type="AlphaFoldDB" id="A0A2M9CYA4"/>
<organism evidence="5 6">
    <name type="scientific">Sediminihabitans luteus</name>
    <dbReference type="NCBI Taxonomy" id="1138585"/>
    <lineage>
        <taxon>Bacteria</taxon>
        <taxon>Bacillati</taxon>
        <taxon>Actinomycetota</taxon>
        <taxon>Actinomycetes</taxon>
        <taxon>Micrococcales</taxon>
        <taxon>Cellulomonadaceae</taxon>
        <taxon>Sediminihabitans</taxon>
    </lineage>
</organism>
<dbReference type="Pfam" id="PF01547">
    <property type="entry name" value="SBP_bac_1"/>
    <property type="match status" value="1"/>
</dbReference>
<gene>
    <name evidence="5" type="ORF">CLV28_0123</name>
</gene>
<name>A0A2M9CYA4_9CELL</name>
<dbReference type="GO" id="GO:0015768">
    <property type="term" value="P:maltose transport"/>
    <property type="evidence" value="ECO:0007669"/>
    <property type="project" value="TreeGrafter"/>
</dbReference>
<dbReference type="GO" id="GO:0055052">
    <property type="term" value="C:ATP-binding cassette (ABC) transporter complex, substrate-binding subunit-containing"/>
    <property type="evidence" value="ECO:0007669"/>
    <property type="project" value="TreeGrafter"/>
</dbReference>